<gene>
    <name evidence="1" type="ORF">J07HQW1_02331</name>
</gene>
<evidence type="ECO:0000313" key="2">
    <source>
        <dbReference type="Proteomes" id="UP000030649"/>
    </source>
</evidence>
<dbReference type="HOGENOM" id="CLU_3057052_0_0_2"/>
<dbReference type="Proteomes" id="UP000030649">
    <property type="component" value="Unassembled WGS sequence"/>
</dbReference>
<dbReference type="EMBL" id="KE356560">
    <property type="protein sequence ID" value="ERG92295.1"/>
    <property type="molecule type" value="Genomic_DNA"/>
</dbReference>
<protein>
    <submittedName>
        <fullName evidence="1">Uncharacterized protein</fullName>
    </submittedName>
</protein>
<accession>U1N6L2</accession>
<dbReference type="AlphaFoldDB" id="U1N6L2"/>
<reference evidence="1 2" key="1">
    <citation type="journal article" date="2013" name="PLoS ONE">
        <title>Assembly-driven community genomics of a hypersaline microbial ecosystem.</title>
        <authorList>
            <person name="Podell S."/>
            <person name="Ugalde J.A."/>
            <person name="Narasingarao P."/>
            <person name="Banfield J.F."/>
            <person name="Heidelberg K.B."/>
            <person name="Allen E.E."/>
        </authorList>
    </citation>
    <scope>NUCLEOTIDE SEQUENCE [LARGE SCALE GENOMIC DNA]</scope>
    <source>
        <strain evidence="2">J07HQW1</strain>
    </source>
</reference>
<sequence length="53" mass="5993">MVCFVGGLALIQRRVRGFLSTYEASARFQHHLQISRRVPQGFDTDTDVDATPK</sequence>
<evidence type="ECO:0000313" key="1">
    <source>
        <dbReference type="EMBL" id="ERG92295.1"/>
    </source>
</evidence>
<organism evidence="1 2">
    <name type="scientific">Haloquadratum walsbyi J07HQW1</name>
    <dbReference type="NCBI Taxonomy" id="1238424"/>
    <lineage>
        <taxon>Archaea</taxon>
        <taxon>Methanobacteriati</taxon>
        <taxon>Methanobacteriota</taxon>
        <taxon>Stenosarchaea group</taxon>
        <taxon>Halobacteria</taxon>
        <taxon>Halobacteriales</taxon>
        <taxon>Haloferacaceae</taxon>
        <taxon>Haloquadratum</taxon>
    </lineage>
</organism>
<proteinExistence type="predicted"/>
<name>U1N6L2_9EURY</name>